<gene>
    <name evidence="1" type="ORF">CYL18_07470</name>
</gene>
<keyword evidence="2" id="KW-1185">Reference proteome</keyword>
<evidence type="ECO:0000313" key="2">
    <source>
        <dbReference type="Proteomes" id="UP000239663"/>
    </source>
</evidence>
<dbReference type="AlphaFoldDB" id="A0A2S7N113"/>
<dbReference type="Proteomes" id="UP000239663">
    <property type="component" value="Unassembled WGS sequence"/>
</dbReference>
<dbReference type="EMBL" id="PKOZ01000003">
    <property type="protein sequence ID" value="PQD95724.1"/>
    <property type="molecule type" value="Genomic_DNA"/>
</dbReference>
<comment type="caution">
    <text evidence="1">The sequence shown here is derived from an EMBL/GenBank/DDBJ whole genome shotgun (WGS) entry which is preliminary data.</text>
</comment>
<name>A0A2S7N113_9BACI</name>
<reference evidence="1 2" key="1">
    <citation type="submission" date="2017-12" db="EMBL/GenBank/DDBJ databases">
        <title>Taxonomic description and draft genome of Pradoshia cofamensis Gen. nov., sp. nov., a thermotolerant bacillale isolated from anterior gut of earthworm Eisenia fetida.</title>
        <authorList>
            <person name="Saha T."/>
            <person name="Chakraborty R."/>
        </authorList>
    </citation>
    <scope>NUCLEOTIDE SEQUENCE [LARGE SCALE GENOMIC DNA]</scope>
    <source>
        <strain evidence="1 2">EAG3</strain>
    </source>
</reference>
<evidence type="ECO:0000313" key="1">
    <source>
        <dbReference type="EMBL" id="PQD95724.1"/>
    </source>
</evidence>
<organism evidence="1 2">
    <name type="scientific">Pradoshia eiseniae</name>
    <dbReference type="NCBI Taxonomy" id="2064768"/>
    <lineage>
        <taxon>Bacteria</taxon>
        <taxon>Bacillati</taxon>
        <taxon>Bacillota</taxon>
        <taxon>Bacilli</taxon>
        <taxon>Bacillales</taxon>
        <taxon>Bacillaceae</taxon>
        <taxon>Pradoshia</taxon>
    </lineage>
</organism>
<accession>A0A2S7N113</accession>
<proteinExistence type="predicted"/>
<protein>
    <submittedName>
        <fullName evidence="1">Uncharacterized protein</fullName>
    </submittedName>
</protein>
<sequence length="98" mass="11329">MKGTDFQWLPIPGESQTFSKTLLNKKSCRYVLRLFSFIPAHEPYEYSAMYKRKEKIMASNIVNLSTAYLEKDSMYRIANTAYKQLAITNIHSGKPSIN</sequence>